<gene>
    <name evidence="2" type="ORF">ACFFJH_14910</name>
</gene>
<feature type="signal peptide" evidence="1">
    <location>
        <begin position="1"/>
        <end position="25"/>
    </location>
</feature>
<dbReference type="Proteomes" id="UP001589844">
    <property type="component" value="Unassembled WGS sequence"/>
</dbReference>
<evidence type="ECO:0000313" key="2">
    <source>
        <dbReference type="EMBL" id="MFC0351107.1"/>
    </source>
</evidence>
<dbReference type="EMBL" id="JBHLXJ010000016">
    <property type="protein sequence ID" value="MFC0351107.1"/>
    <property type="molecule type" value="Genomic_DNA"/>
</dbReference>
<reference evidence="2 3" key="1">
    <citation type="submission" date="2024-09" db="EMBL/GenBank/DDBJ databases">
        <authorList>
            <person name="Sun Q."/>
            <person name="Mori K."/>
        </authorList>
    </citation>
    <scope>NUCLEOTIDE SEQUENCE [LARGE SCALE GENOMIC DNA]</scope>
    <source>
        <strain evidence="2 3">CCM 8677</strain>
    </source>
</reference>
<protein>
    <submittedName>
        <fullName evidence="2">Substrate-binding periplasmic protein</fullName>
    </submittedName>
</protein>
<dbReference type="RefSeq" id="WP_390213695.1">
    <property type="nucleotide sequence ID" value="NZ_JBHLXJ010000016.1"/>
</dbReference>
<comment type="caution">
    <text evidence="2">The sequence shown here is derived from an EMBL/GenBank/DDBJ whole genome shotgun (WGS) entry which is preliminary data.</text>
</comment>
<keyword evidence="3" id="KW-1185">Reference proteome</keyword>
<evidence type="ECO:0000313" key="3">
    <source>
        <dbReference type="Proteomes" id="UP001589844"/>
    </source>
</evidence>
<dbReference type="SUPFAM" id="SSF53850">
    <property type="entry name" value="Periplasmic binding protein-like II"/>
    <property type="match status" value="1"/>
</dbReference>
<organism evidence="2 3">
    <name type="scientific">Undibacterium danionis</name>
    <dbReference type="NCBI Taxonomy" id="1812100"/>
    <lineage>
        <taxon>Bacteria</taxon>
        <taxon>Pseudomonadati</taxon>
        <taxon>Pseudomonadota</taxon>
        <taxon>Betaproteobacteria</taxon>
        <taxon>Burkholderiales</taxon>
        <taxon>Oxalobacteraceae</taxon>
        <taxon>Undibacterium</taxon>
    </lineage>
</organism>
<evidence type="ECO:0000256" key="1">
    <source>
        <dbReference type="SAM" id="SignalP"/>
    </source>
</evidence>
<accession>A0ABV6IGZ0</accession>
<keyword evidence="1" id="KW-0732">Signal</keyword>
<name>A0ABV6IGZ0_9BURK</name>
<sequence length="279" mass="31342">MARFLYCLCFACLCCALSTIGTASAVDATLSKSDHPKTVTVTAPTIITVFVQEALDSKGHPLPVSSGLLKFFQFFDRNAGLHLQAVTVPWNRAKQMTLDGKGIIWGFSKSPERLMHYRFSETVMKSRIWAIGYGEPQLALRSIKDLKNKTISVERGVSHGMEFELAKNKIFKIDEDAAQASARFRKLIAKRSDVLLWGLVQFDRQDLFLDYLHKTYLPGLRDPELLGKNFYASPTPLFYDSIHFASAKGQLENEMKKIDAAIRQGFKSGELTKLVNVLN</sequence>
<feature type="chain" id="PRO_5046987993" evidence="1">
    <location>
        <begin position="26"/>
        <end position="279"/>
    </location>
</feature>
<proteinExistence type="predicted"/>
<dbReference type="Gene3D" id="3.40.190.10">
    <property type="entry name" value="Periplasmic binding protein-like II"/>
    <property type="match status" value="2"/>
</dbReference>